<dbReference type="Gene3D" id="3.30.70.330">
    <property type="match status" value="1"/>
</dbReference>
<evidence type="ECO:0000313" key="7">
    <source>
        <dbReference type="Proteomes" id="UP000222542"/>
    </source>
</evidence>
<reference evidence="6 7" key="2">
    <citation type="journal article" date="2017" name="Genome Biol.">
        <title>New reference genome sequences of hot pepper reveal the massive evolution of plant disease-resistance genes by retroduplication.</title>
        <authorList>
            <person name="Kim S."/>
            <person name="Park J."/>
            <person name="Yeom S.I."/>
            <person name="Kim Y.M."/>
            <person name="Seo E."/>
            <person name="Kim K.T."/>
            <person name="Kim M.S."/>
            <person name="Lee J.M."/>
            <person name="Cheong K."/>
            <person name="Shin H.S."/>
            <person name="Kim S.B."/>
            <person name="Han K."/>
            <person name="Lee J."/>
            <person name="Park M."/>
            <person name="Lee H.A."/>
            <person name="Lee H.Y."/>
            <person name="Lee Y."/>
            <person name="Oh S."/>
            <person name="Lee J.H."/>
            <person name="Choi E."/>
            <person name="Choi E."/>
            <person name="Lee S.E."/>
            <person name="Jeon J."/>
            <person name="Kim H."/>
            <person name="Choi G."/>
            <person name="Song H."/>
            <person name="Lee J."/>
            <person name="Lee S.C."/>
            <person name="Kwon J.K."/>
            <person name="Lee H.Y."/>
            <person name="Koo N."/>
            <person name="Hong Y."/>
            <person name="Kim R.W."/>
            <person name="Kang W.H."/>
            <person name="Huh J.H."/>
            <person name="Kang B.C."/>
            <person name="Yang T.J."/>
            <person name="Lee Y.H."/>
            <person name="Bennetzen J.L."/>
            <person name="Choi D."/>
        </authorList>
    </citation>
    <scope>NUCLEOTIDE SEQUENCE [LARGE SCALE GENOMIC DNA]</scope>
    <source>
        <strain evidence="7">cv. CM334</strain>
    </source>
</reference>
<comment type="similarity">
    <text evidence="1">Belongs to the D-isomer specific 2-hydroxyacid dehydrogenase family.</text>
</comment>
<dbReference type="InterPro" id="IPR035979">
    <property type="entry name" value="RBD_domain_sf"/>
</dbReference>
<evidence type="ECO:0000313" key="6">
    <source>
        <dbReference type="EMBL" id="PHT81951.1"/>
    </source>
</evidence>
<organism evidence="6 7">
    <name type="scientific">Capsicum annuum</name>
    <name type="common">Capsicum pepper</name>
    <dbReference type="NCBI Taxonomy" id="4072"/>
    <lineage>
        <taxon>Eukaryota</taxon>
        <taxon>Viridiplantae</taxon>
        <taxon>Streptophyta</taxon>
        <taxon>Embryophyta</taxon>
        <taxon>Tracheophyta</taxon>
        <taxon>Spermatophyta</taxon>
        <taxon>Magnoliopsida</taxon>
        <taxon>eudicotyledons</taxon>
        <taxon>Gunneridae</taxon>
        <taxon>Pentapetalae</taxon>
        <taxon>asterids</taxon>
        <taxon>lamiids</taxon>
        <taxon>Solanales</taxon>
        <taxon>Solanaceae</taxon>
        <taxon>Solanoideae</taxon>
        <taxon>Capsiceae</taxon>
        <taxon>Capsicum</taxon>
    </lineage>
</organism>
<dbReference type="Gene3D" id="3.40.50.720">
    <property type="entry name" value="NAD(P)-binding Rossmann-like Domain"/>
    <property type="match status" value="1"/>
</dbReference>
<gene>
    <name evidence="6" type="ORF">T459_14966</name>
</gene>
<name>A0A2G2ZJ49_CAPAN</name>
<dbReference type="GO" id="GO:0051287">
    <property type="term" value="F:NAD binding"/>
    <property type="evidence" value="ECO:0007669"/>
    <property type="project" value="InterPro"/>
</dbReference>
<dbReference type="InterPro" id="IPR012677">
    <property type="entry name" value="Nucleotide-bd_a/b_plait_sf"/>
</dbReference>
<dbReference type="PROSITE" id="PS50102">
    <property type="entry name" value="RRM"/>
    <property type="match status" value="1"/>
</dbReference>
<dbReference type="InterPro" id="IPR000504">
    <property type="entry name" value="RRM_dom"/>
</dbReference>
<feature type="domain" description="RRM" evidence="5">
    <location>
        <begin position="86"/>
        <end position="165"/>
    </location>
</feature>
<feature type="compositionally biased region" description="Basic and acidic residues" evidence="4">
    <location>
        <begin position="63"/>
        <end position="83"/>
    </location>
</feature>
<sequence length="353" mass="39392">MAEITFVLFQCVTTISTTSRQRAISQLSFSSGARQLALRRAKLPVGNHPFPEAQSDSTALRRKSNEAKGEAKQKRKKEYQEPPEDAKLFIGNLPYDIDSEGLTQLFQQAGLVEIAETDRSHGFGFVTMSTVEEAEKTVVLYNRYGVLTETPTELAASLSLAAARRIVEADEFMRSGKYEGWLPHLFVGNFLKGQTVGVIWAGHIGSAYARIIYVEGFKMNLIYYDLYQSTRLEKFVTRIFAAYGQFLKVNGEQPVTWKRALSVEEVLQEADVEAILVNCSRGPVIDEVALVEHLMKNFMFCVGLDVFEEKIIGYPIWSNPNSVKEFLDENSPPPAACPSIVNSKALGLPVSKM</sequence>
<evidence type="ECO:0000256" key="2">
    <source>
        <dbReference type="ARBA" id="ARBA00023002"/>
    </source>
</evidence>
<dbReference type="InterPro" id="IPR036291">
    <property type="entry name" value="NAD(P)-bd_dom_sf"/>
</dbReference>
<dbReference type="GO" id="GO:0005829">
    <property type="term" value="C:cytosol"/>
    <property type="evidence" value="ECO:0000318"/>
    <property type="project" value="GO_Central"/>
</dbReference>
<dbReference type="InterPro" id="IPR006140">
    <property type="entry name" value="D-isomer_DH_NAD-bd"/>
</dbReference>
<proteinExistence type="inferred from homology"/>
<dbReference type="SUPFAM" id="SSF51735">
    <property type="entry name" value="NAD(P)-binding Rossmann-fold domains"/>
    <property type="match status" value="1"/>
</dbReference>
<accession>A0A2G2ZJ49</accession>
<keyword evidence="7" id="KW-1185">Reference proteome</keyword>
<dbReference type="PANTHER" id="PTHR10996">
    <property type="entry name" value="2-HYDROXYACID DEHYDROGENASE-RELATED"/>
    <property type="match status" value="1"/>
</dbReference>
<dbReference type="GO" id="GO:0003723">
    <property type="term" value="F:RNA binding"/>
    <property type="evidence" value="ECO:0007669"/>
    <property type="project" value="UniProtKB-UniRule"/>
</dbReference>
<evidence type="ECO:0000256" key="3">
    <source>
        <dbReference type="PROSITE-ProRule" id="PRU00176"/>
    </source>
</evidence>
<protein>
    <submittedName>
        <fullName evidence="6">Glycerate dehydrogenase HPR, peroxisomal</fullName>
    </submittedName>
</protein>
<dbReference type="GO" id="GO:0008465">
    <property type="term" value="F:hydroxypyruvate reductase (NADH) activity"/>
    <property type="evidence" value="ECO:0000318"/>
    <property type="project" value="GO_Central"/>
</dbReference>
<dbReference type="SUPFAM" id="SSF54928">
    <property type="entry name" value="RNA-binding domain, RBD"/>
    <property type="match status" value="1"/>
</dbReference>
<comment type="caution">
    <text evidence="6">The sequence shown here is derived from an EMBL/GenBank/DDBJ whole genome shotgun (WGS) entry which is preliminary data.</text>
</comment>
<feature type="region of interest" description="Disordered" evidence="4">
    <location>
        <begin position="45"/>
        <end position="83"/>
    </location>
</feature>
<dbReference type="AlphaFoldDB" id="A0A2G2ZJ49"/>
<dbReference type="Pfam" id="PF00076">
    <property type="entry name" value="RRM_1"/>
    <property type="match status" value="1"/>
</dbReference>
<dbReference type="GO" id="GO:0030267">
    <property type="term" value="F:glyoxylate reductase (NADPH) activity"/>
    <property type="evidence" value="ECO:0000318"/>
    <property type="project" value="GO_Central"/>
</dbReference>
<keyword evidence="2" id="KW-0560">Oxidoreductase</keyword>
<evidence type="ECO:0000256" key="1">
    <source>
        <dbReference type="ARBA" id="ARBA00005854"/>
    </source>
</evidence>
<evidence type="ECO:0000259" key="5">
    <source>
        <dbReference type="PROSITE" id="PS50102"/>
    </source>
</evidence>
<dbReference type="InterPro" id="IPR050223">
    <property type="entry name" value="D-isomer_2-hydroxyacid_DH"/>
</dbReference>
<keyword evidence="3" id="KW-0694">RNA-binding</keyword>
<dbReference type="Gramene" id="PHT81951">
    <property type="protein sequence ID" value="PHT81951"/>
    <property type="gene ID" value="T459_14966"/>
</dbReference>
<dbReference type="STRING" id="4072.A0A2G2ZJ49"/>
<dbReference type="Proteomes" id="UP000222542">
    <property type="component" value="Unassembled WGS sequence"/>
</dbReference>
<dbReference type="PANTHER" id="PTHR10996:SF257">
    <property type="entry name" value="GLYOXYLATE REDUCTASE 1"/>
    <property type="match status" value="1"/>
</dbReference>
<dbReference type="EMBL" id="AYRZ02000005">
    <property type="protein sequence ID" value="PHT81951.1"/>
    <property type="molecule type" value="Genomic_DNA"/>
</dbReference>
<dbReference type="SMART" id="SM00360">
    <property type="entry name" value="RRM"/>
    <property type="match status" value="1"/>
</dbReference>
<dbReference type="Pfam" id="PF02826">
    <property type="entry name" value="2-Hacid_dh_C"/>
    <property type="match status" value="1"/>
</dbReference>
<evidence type="ECO:0000256" key="4">
    <source>
        <dbReference type="SAM" id="MobiDB-lite"/>
    </source>
</evidence>
<reference evidence="6 7" key="1">
    <citation type="journal article" date="2014" name="Nat. Genet.">
        <title>Genome sequence of the hot pepper provides insights into the evolution of pungency in Capsicum species.</title>
        <authorList>
            <person name="Kim S."/>
            <person name="Park M."/>
            <person name="Yeom S.I."/>
            <person name="Kim Y.M."/>
            <person name="Lee J.M."/>
            <person name="Lee H.A."/>
            <person name="Seo E."/>
            <person name="Choi J."/>
            <person name="Cheong K."/>
            <person name="Kim K.T."/>
            <person name="Jung K."/>
            <person name="Lee G.W."/>
            <person name="Oh S.K."/>
            <person name="Bae C."/>
            <person name="Kim S.B."/>
            <person name="Lee H.Y."/>
            <person name="Kim S.Y."/>
            <person name="Kim M.S."/>
            <person name="Kang B.C."/>
            <person name="Jo Y.D."/>
            <person name="Yang H.B."/>
            <person name="Jeong H.J."/>
            <person name="Kang W.H."/>
            <person name="Kwon J.K."/>
            <person name="Shin C."/>
            <person name="Lim J.Y."/>
            <person name="Park J.H."/>
            <person name="Huh J.H."/>
            <person name="Kim J.S."/>
            <person name="Kim B.D."/>
            <person name="Cohen O."/>
            <person name="Paran I."/>
            <person name="Suh M.C."/>
            <person name="Lee S.B."/>
            <person name="Kim Y.K."/>
            <person name="Shin Y."/>
            <person name="Noh S.J."/>
            <person name="Park J."/>
            <person name="Seo Y.S."/>
            <person name="Kwon S.Y."/>
            <person name="Kim H.A."/>
            <person name="Park J.M."/>
            <person name="Kim H.J."/>
            <person name="Choi S.B."/>
            <person name="Bosland P.W."/>
            <person name="Reeves G."/>
            <person name="Jo S.H."/>
            <person name="Lee B.W."/>
            <person name="Cho H.T."/>
            <person name="Choi H.S."/>
            <person name="Lee M.S."/>
            <person name="Yu Y."/>
            <person name="Do Choi Y."/>
            <person name="Park B.S."/>
            <person name="van Deynze A."/>
            <person name="Ashrafi H."/>
            <person name="Hill T."/>
            <person name="Kim W.T."/>
            <person name="Pai H.S."/>
            <person name="Ahn H.K."/>
            <person name="Yeam I."/>
            <person name="Giovannoni J.J."/>
            <person name="Rose J.K."/>
            <person name="Sorensen I."/>
            <person name="Lee S.J."/>
            <person name="Kim R.W."/>
            <person name="Choi I.Y."/>
            <person name="Choi B.S."/>
            <person name="Lim J.S."/>
            <person name="Lee Y.H."/>
            <person name="Choi D."/>
        </authorList>
    </citation>
    <scope>NUCLEOTIDE SEQUENCE [LARGE SCALE GENOMIC DNA]</scope>
    <source>
        <strain evidence="7">cv. CM334</strain>
    </source>
</reference>